<dbReference type="SUPFAM" id="SSF46689">
    <property type="entry name" value="Homeodomain-like"/>
    <property type="match status" value="1"/>
</dbReference>
<proteinExistence type="predicted"/>
<evidence type="ECO:0000256" key="2">
    <source>
        <dbReference type="ARBA" id="ARBA00023125"/>
    </source>
</evidence>
<evidence type="ECO:0000256" key="1">
    <source>
        <dbReference type="ARBA" id="ARBA00023015"/>
    </source>
</evidence>
<keyword evidence="1" id="KW-0805">Transcription regulation</keyword>
<dbReference type="Pfam" id="PF00440">
    <property type="entry name" value="TetR_N"/>
    <property type="match status" value="1"/>
</dbReference>
<dbReference type="GO" id="GO:0000976">
    <property type="term" value="F:transcription cis-regulatory region binding"/>
    <property type="evidence" value="ECO:0007669"/>
    <property type="project" value="TreeGrafter"/>
</dbReference>
<dbReference type="PANTHER" id="PTHR30055:SF234">
    <property type="entry name" value="HTH-TYPE TRANSCRIPTIONAL REGULATOR BETI"/>
    <property type="match status" value="1"/>
</dbReference>
<dbReference type="InterPro" id="IPR001647">
    <property type="entry name" value="HTH_TetR"/>
</dbReference>
<reference evidence="7 8" key="1">
    <citation type="submission" date="2019-09" db="EMBL/GenBank/DDBJ databases">
        <authorList>
            <person name="Kevbrin V."/>
            <person name="Grouzdev D.S."/>
        </authorList>
    </citation>
    <scope>NUCLEOTIDE SEQUENCE [LARGE SCALE GENOMIC DNA]</scope>
    <source>
        <strain evidence="7 8">G-192</strain>
    </source>
</reference>
<organism evidence="7 8">
    <name type="scientific">Alkalicaulis satelles</name>
    <dbReference type="NCBI Taxonomy" id="2609175"/>
    <lineage>
        <taxon>Bacteria</taxon>
        <taxon>Pseudomonadati</taxon>
        <taxon>Pseudomonadota</taxon>
        <taxon>Alphaproteobacteria</taxon>
        <taxon>Maricaulales</taxon>
        <taxon>Maricaulaceae</taxon>
        <taxon>Alkalicaulis</taxon>
    </lineage>
</organism>
<dbReference type="InterPro" id="IPR050109">
    <property type="entry name" value="HTH-type_TetR-like_transc_reg"/>
</dbReference>
<keyword evidence="8" id="KW-1185">Reference proteome</keyword>
<dbReference type="GO" id="GO:0003700">
    <property type="term" value="F:DNA-binding transcription factor activity"/>
    <property type="evidence" value="ECO:0007669"/>
    <property type="project" value="TreeGrafter"/>
</dbReference>
<gene>
    <name evidence="7" type="ORF">F1654_08440</name>
</gene>
<dbReference type="InterPro" id="IPR036271">
    <property type="entry name" value="Tet_transcr_reg_TetR-rel_C_sf"/>
</dbReference>
<dbReference type="PRINTS" id="PR00455">
    <property type="entry name" value="HTHTETR"/>
</dbReference>
<evidence type="ECO:0000256" key="3">
    <source>
        <dbReference type="ARBA" id="ARBA00023163"/>
    </source>
</evidence>
<dbReference type="Proteomes" id="UP000325122">
    <property type="component" value="Unassembled WGS sequence"/>
</dbReference>
<dbReference type="PROSITE" id="PS50977">
    <property type="entry name" value="HTH_TETR_2"/>
    <property type="match status" value="1"/>
</dbReference>
<comment type="caution">
    <text evidence="7">The sequence shown here is derived from an EMBL/GenBank/DDBJ whole genome shotgun (WGS) entry which is preliminary data.</text>
</comment>
<dbReference type="InterPro" id="IPR009057">
    <property type="entry name" value="Homeodomain-like_sf"/>
</dbReference>
<feature type="region of interest" description="Disordered" evidence="5">
    <location>
        <begin position="1"/>
        <end position="20"/>
    </location>
</feature>
<accession>A0A5M6ZKS3</accession>
<evidence type="ECO:0000313" key="7">
    <source>
        <dbReference type="EMBL" id="KAA5803818.1"/>
    </source>
</evidence>
<feature type="domain" description="HTH tetR-type" evidence="6">
    <location>
        <begin position="23"/>
        <end position="83"/>
    </location>
</feature>
<dbReference type="Gene3D" id="1.10.357.10">
    <property type="entry name" value="Tetracycline Repressor, domain 2"/>
    <property type="match status" value="1"/>
</dbReference>
<dbReference type="PANTHER" id="PTHR30055">
    <property type="entry name" value="HTH-TYPE TRANSCRIPTIONAL REGULATOR RUTR"/>
    <property type="match status" value="1"/>
</dbReference>
<name>A0A5M6ZKS3_9PROT</name>
<dbReference type="RefSeq" id="WP_150023086.1">
    <property type="nucleotide sequence ID" value="NZ_VWOJ01000002.1"/>
</dbReference>
<evidence type="ECO:0000256" key="5">
    <source>
        <dbReference type="SAM" id="MobiDB-lite"/>
    </source>
</evidence>
<dbReference type="SUPFAM" id="SSF48498">
    <property type="entry name" value="Tetracyclin repressor-like, C-terminal domain"/>
    <property type="match status" value="1"/>
</dbReference>
<feature type="DNA-binding region" description="H-T-H motif" evidence="4">
    <location>
        <begin position="46"/>
        <end position="65"/>
    </location>
</feature>
<dbReference type="EMBL" id="VWOJ01000002">
    <property type="protein sequence ID" value="KAA5803818.1"/>
    <property type="molecule type" value="Genomic_DNA"/>
</dbReference>
<sequence>MEIAQPDPAQDASTGGAPARDRAATEARLIEAARAVLIEKGFQGLGVNAVARAAGCDKQLIYRYFGGLDGLGRALGEAFSASLTAALDARAPDGAAQSYGALIEALVLAYLDVFAADREAQRLVLWELSEPGPALQGLAKARARALAGWIARRRGRLEPPDGVDAPAVNALLIAAVHQIVLARAASGALAGVQLDDDEGWRRARAALGALARMALSAP</sequence>
<dbReference type="AlphaFoldDB" id="A0A5M6ZKS3"/>
<keyword evidence="2 4" id="KW-0238">DNA-binding</keyword>
<evidence type="ECO:0000313" key="8">
    <source>
        <dbReference type="Proteomes" id="UP000325122"/>
    </source>
</evidence>
<evidence type="ECO:0000259" key="6">
    <source>
        <dbReference type="PROSITE" id="PS50977"/>
    </source>
</evidence>
<keyword evidence="3" id="KW-0804">Transcription</keyword>
<evidence type="ECO:0000256" key="4">
    <source>
        <dbReference type="PROSITE-ProRule" id="PRU00335"/>
    </source>
</evidence>
<protein>
    <submittedName>
        <fullName evidence="7">TetR/AcrR family transcriptional regulator</fullName>
    </submittedName>
</protein>